<proteinExistence type="predicted"/>
<accession>A0ACC1SWW2</accession>
<sequence>MVGIPAGVPGQSYPGPSLLSNDHIRLVYLQPGSNGIVNCELITTSIDSAPPYEALSYTWGDPLSRKTINLKAQGSGDADEFLVTSSCFSALQRLQYRDKPRVLWIDALAIDQSNTTERNLQVSLMSKIYSRAAAVLVYLGEAADNSDLAVQFILECDNPSPGTTALTYIKSDVLAQALRRFFHRPWFSRVWVIQEVLLSTEKIVYCGEKVLPWSAIKNFNHYHTSTSSQSQLPYVVSTSEKSFRERTTEDSMLKALLDSRHCEATDPRDKVYSLLPLLDFFNKPLGLTPRYQDTLVQVYTDCAKALLADQGWKMLSAVQGGPGTNNLPSWVPDWSVPPMRHILATDWNLKNDHFWTDKTHLEVPDKPQVNICNPVGMGVKEPIPVLRVYGFRCGKIVRMGSTYIAGQTTVPFNEWWDLVETLFSEEPGINPEGIPTRSTNVFYSDEFWDEFYRFLSLARYLYSEDWGMEPGIEITGVLEDSSRSLKDYQFGVKWEDTVRQLALERGSGKSAADCTLPFTEIPFELAWLSLPSSYKARVVFGLKTCHLRRCFITDTGYFGLAPAEAEIGDHLYICVGAAIPFTLRAVQRESQKHGVNEFRLIGETYMENDAWNGLTQESKGEEFQPLDIL</sequence>
<evidence type="ECO:0000313" key="2">
    <source>
        <dbReference type="Proteomes" id="UP001148629"/>
    </source>
</evidence>
<dbReference type="Proteomes" id="UP001148629">
    <property type="component" value="Unassembled WGS sequence"/>
</dbReference>
<comment type="caution">
    <text evidence="1">The sequence shown here is derived from an EMBL/GenBank/DDBJ whole genome shotgun (WGS) entry which is preliminary data.</text>
</comment>
<gene>
    <name evidence="1" type="ORF">NM208_g1252</name>
</gene>
<keyword evidence="2" id="KW-1185">Reference proteome</keyword>
<organism evidence="1 2">
    <name type="scientific">Fusarium decemcellulare</name>
    <dbReference type="NCBI Taxonomy" id="57161"/>
    <lineage>
        <taxon>Eukaryota</taxon>
        <taxon>Fungi</taxon>
        <taxon>Dikarya</taxon>
        <taxon>Ascomycota</taxon>
        <taxon>Pezizomycotina</taxon>
        <taxon>Sordariomycetes</taxon>
        <taxon>Hypocreomycetidae</taxon>
        <taxon>Hypocreales</taxon>
        <taxon>Nectriaceae</taxon>
        <taxon>Fusarium</taxon>
        <taxon>Fusarium decemcellulare species complex</taxon>
    </lineage>
</organism>
<protein>
    <submittedName>
        <fullName evidence="1">Uncharacterized protein</fullName>
    </submittedName>
</protein>
<reference evidence="1" key="1">
    <citation type="submission" date="2022-08" db="EMBL/GenBank/DDBJ databases">
        <title>Genome Sequence of Fusarium decemcellulare.</title>
        <authorList>
            <person name="Buettner E."/>
        </authorList>
    </citation>
    <scope>NUCLEOTIDE SEQUENCE</scope>
    <source>
        <strain evidence="1">Babe19</strain>
    </source>
</reference>
<dbReference type="EMBL" id="JANRMS010000063">
    <property type="protein sequence ID" value="KAJ3547922.1"/>
    <property type="molecule type" value="Genomic_DNA"/>
</dbReference>
<name>A0ACC1SWW2_9HYPO</name>
<evidence type="ECO:0000313" key="1">
    <source>
        <dbReference type="EMBL" id="KAJ3547922.1"/>
    </source>
</evidence>